<name>A0A3M8A959_9BACL</name>
<reference evidence="1 2" key="1">
    <citation type="submission" date="2018-10" db="EMBL/GenBank/DDBJ databases">
        <title>Phylogenomics of Brevibacillus.</title>
        <authorList>
            <person name="Dunlap C."/>
        </authorList>
    </citation>
    <scope>NUCLEOTIDE SEQUENCE [LARGE SCALE GENOMIC DNA]</scope>
    <source>
        <strain evidence="1 2">NRRL NRS 1219</strain>
    </source>
</reference>
<dbReference type="AlphaFoldDB" id="A0A3M8A959"/>
<sequence>MFAFARARQVVREKLAACFCWAEEEWVRFLSVYVQHGEAAKAGKARVVPFWDGGFFSIAWRLGAVKVV</sequence>
<protein>
    <submittedName>
        <fullName evidence="1">Uncharacterized protein</fullName>
    </submittedName>
</protein>
<organism evidence="1 2">
    <name type="scientific">Brevibacillus agri</name>
    <dbReference type="NCBI Taxonomy" id="51101"/>
    <lineage>
        <taxon>Bacteria</taxon>
        <taxon>Bacillati</taxon>
        <taxon>Bacillota</taxon>
        <taxon>Bacilli</taxon>
        <taxon>Bacillales</taxon>
        <taxon>Paenibacillaceae</taxon>
        <taxon>Brevibacillus</taxon>
    </lineage>
</organism>
<accession>A0A3M8A959</accession>
<comment type="caution">
    <text evidence="1">The sequence shown here is derived from an EMBL/GenBank/DDBJ whole genome shotgun (WGS) entry which is preliminary data.</text>
</comment>
<evidence type="ECO:0000313" key="1">
    <source>
        <dbReference type="EMBL" id="RNB47137.1"/>
    </source>
</evidence>
<dbReference type="EMBL" id="RHHN01000098">
    <property type="protein sequence ID" value="RNB47137.1"/>
    <property type="molecule type" value="Genomic_DNA"/>
</dbReference>
<dbReference type="Proteomes" id="UP000276178">
    <property type="component" value="Unassembled WGS sequence"/>
</dbReference>
<gene>
    <name evidence="1" type="ORF">EB820_24765</name>
</gene>
<proteinExistence type="predicted"/>
<evidence type="ECO:0000313" key="2">
    <source>
        <dbReference type="Proteomes" id="UP000276178"/>
    </source>
</evidence>